<dbReference type="Pfam" id="PF14155">
    <property type="entry name" value="DUF4307"/>
    <property type="match status" value="1"/>
</dbReference>
<keyword evidence="1" id="KW-0812">Transmembrane</keyword>
<comment type="caution">
    <text evidence="2">The sequence shown here is derived from an EMBL/GenBank/DDBJ whole genome shotgun (WGS) entry which is preliminary data.</text>
</comment>
<evidence type="ECO:0000313" key="2">
    <source>
        <dbReference type="EMBL" id="GAA3804771.1"/>
    </source>
</evidence>
<proteinExistence type="predicted"/>
<protein>
    <recommendedName>
        <fullName evidence="4">DUF4307 domain-containing protein</fullName>
    </recommendedName>
</protein>
<dbReference type="RefSeq" id="WP_344772306.1">
    <property type="nucleotide sequence ID" value="NZ_BAABAH010000001.1"/>
</dbReference>
<keyword evidence="1" id="KW-1133">Transmembrane helix</keyword>
<accession>A0ABP7HY14</accession>
<organism evidence="2 3">
    <name type="scientific">Nocardioides panacisoli</name>
    <dbReference type="NCBI Taxonomy" id="627624"/>
    <lineage>
        <taxon>Bacteria</taxon>
        <taxon>Bacillati</taxon>
        <taxon>Actinomycetota</taxon>
        <taxon>Actinomycetes</taxon>
        <taxon>Propionibacteriales</taxon>
        <taxon>Nocardioidaceae</taxon>
        <taxon>Nocardioides</taxon>
    </lineage>
</organism>
<name>A0ABP7HY14_9ACTN</name>
<keyword evidence="1" id="KW-0472">Membrane</keyword>
<gene>
    <name evidence="2" type="ORF">GCM10022242_05010</name>
</gene>
<reference evidence="3" key="1">
    <citation type="journal article" date="2019" name="Int. J. Syst. Evol. Microbiol.">
        <title>The Global Catalogue of Microorganisms (GCM) 10K type strain sequencing project: providing services to taxonomists for standard genome sequencing and annotation.</title>
        <authorList>
            <consortium name="The Broad Institute Genomics Platform"/>
            <consortium name="The Broad Institute Genome Sequencing Center for Infectious Disease"/>
            <person name="Wu L."/>
            <person name="Ma J."/>
        </authorList>
    </citation>
    <scope>NUCLEOTIDE SEQUENCE [LARGE SCALE GENOMIC DNA]</scope>
    <source>
        <strain evidence="3">JCM 16953</strain>
    </source>
</reference>
<feature type="transmembrane region" description="Helical" evidence="1">
    <location>
        <begin position="20"/>
        <end position="41"/>
    </location>
</feature>
<keyword evidence="3" id="KW-1185">Reference proteome</keyword>
<dbReference type="InterPro" id="IPR025443">
    <property type="entry name" value="DUF4307"/>
</dbReference>
<evidence type="ECO:0000313" key="3">
    <source>
        <dbReference type="Proteomes" id="UP001501821"/>
    </source>
</evidence>
<evidence type="ECO:0008006" key="4">
    <source>
        <dbReference type="Google" id="ProtNLM"/>
    </source>
</evidence>
<sequence length="134" mass="14722">MTDHSLEQRYGAPPRARRWIVLGVAVIVAALFLGWLGWAIWGTANPAVSSQELTKEPLGEHQARISFRIKYGDGPVDATCTVRALTDDGQEVGRVSVHPDPSEGPDYTVTFRTTRRPSSIEWLGCTAPGQTHPR</sequence>
<evidence type="ECO:0000256" key="1">
    <source>
        <dbReference type="SAM" id="Phobius"/>
    </source>
</evidence>
<dbReference type="EMBL" id="BAABAH010000001">
    <property type="protein sequence ID" value="GAA3804771.1"/>
    <property type="molecule type" value="Genomic_DNA"/>
</dbReference>
<dbReference type="Proteomes" id="UP001501821">
    <property type="component" value="Unassembled WGS sequence"/>
</dbReference>